<dbReference type="Proteomes" id="UP000007266">
    <property type="component" value="Linkage group 3"/>
</dbReference>
<feature type="transmembrane region" description="Helical" evidence="2">
    <location>
        <begin position="12"/>
        <end position="40"/>
    </location>
</feature>
<feature type="transmembrane region" description="Helical" evidence="2">
    <location>
        <begin position="158"/>
        <end position="191"/>
    </location>
</feature>
<feature type="transmembrane region" description="Helical" evidence="2">
    <location>
        <begin position="115"/>
        <end position="138"/>
    </location>
</feature>
<dbReference type="STRING" id="7070.A0A139WK43"/>
<evidence type="ECO:0000256" key="2">
    <source>
        <dbReference type="SAM" id="Phobius"/>
    </source>
</evidence>
<feature type="transmembrane region" description="Helical" evidence="2">
    <location>
        <begin position="82"/>
        <end position="103"/>
    </location>
</feature>
<evidence type="ECO:0000256" key="1">
    <source>
        <dbReference type="SAM" id="MobiDB-lite"/>
    </source>
</evidence>
<keyword evidence="4" id="KW-1185">Reference proteome</keyword>
<protein>
    <submittedName>
        <fullName evidence="3">Uncharacterized protein</fullName>
    </submittedName>
</protein>
<keyword evidence="2" id="KW-0472">Membrane</keyword>
<dbReference type="InParanoid" id="A0A139WK43"/>
<gene>
    <name evidence="3" type="primary">AUGUSTUS-3.0.2_32701</name>
    <name evidence="3" type="ORF">TcasGA2_TC032701</name>
</gene>
<sequence length="291" mass="33161">MSHSKDNFQQFVVKIAALFGFFQGIVWGFLSLIAIIWHLAANHDRPITFTDSYSSLLETYMYYNFIKNNGPKTTMNIQPDSFFGIMFIYLLISFAWMSVSVYISDTNNRKNQKALIIWVCLATINLLIDLVFCALLGADYKSLINKYNQTKNTTLKLAYTYSTLCYAIVMVLAARGFILWVINLVLTGFVIGAGFDQKLGRPDPVKNTAFSSIQRSNVYMRNLPEEARNFPIDETRRRTEPGPASTPSQYDLLSTSSSFGHMLSNYDPQVERRLQQYTLVLAAKPLPSKKR</sequence>
<name>A0A139WK43_TRICA</name>
<evidence type="ECO:0000313" key="4">
    <source>
        <dbReference type="Proteomes" id="UP000007266"/>
    </source>
</evidence>
<accession>A0A139WK43</accession>
<feature type="compositionally biased region" description="Basic and acidic residues" evidence="1">
    <location>
        <begin position="229"/>
        <end position="240"/>
    </location>
</feature>
<dbReference type="AlphaFoldDB" id="A0A139WK43"/>
<feature type="region of interest" description="Disordered" evidence="1">
    <location>
        <begin position="229"/>
        <end position="249"/>
    </location>
</feature>
<evidence type="ECO:0000313" key="3">
    <source>
        <dbReference type="EMBL" id="KYB28211.1"/>
    </source>
</evidence>
<keyword evidence="2" id="KW-1133">Transmembrane helix</keyword>
<reference evidence="3 4" key="1">
    <citation type="journal article" date="2008" name="Nature">
        <title>The genome of the model beetle and pest Tribolium castaneum.</title>
        <authorList>
            <consortium name="Tribolium Genome Sequencing Consortium"/>
            <person name="Richards S."/>
            <person name="Gibbs R.A."/>
            <person name="Weinstock G.M."/>
            <person name="Brown S.J."/>
            <person name="Denell R."/>
            <person name="Beeman R.W."/>
            <person name="Gibbs R."/>
            <person name="Beeman R.W."/>
            <person name="Brown S.J."/>
            <person name="Bucher G."/>
            <person name="Friedrich M."/>
            <person name="Grimmelikhuijzen C.J."/>
            <person name="Klingler M."/>
            <person name="Lorenzen M."/>
            <person name="Richards S."/>
            <person name="Roth S."/>
            <person name="Schroder R."/>
            <person name="Tautz D."/>
            <person name="Zdobnov E.M."/>
            <person name="Muzny D."/>
            <person name="Gibbs R.A."/>
            <person name="Weinstock G.M."/>
            <person name="Attaway T."/>
            <person name="Bell S."/>
            <person name="Buhay C.J."/>
            <person name="Chandrabose M.N."/>
            <person name="Chavez D."/>
            <person name="Clerk-Blankenburg K.P."/>
            <person name="Cree A."/>
            <person name="Dao M."/>
            <person name="Davis C."/>
            <person name="Chacko J."/>
            <person name="Dinh H."/>
            <person name="Dugan-Rocha S."/>
            <person name="Fowler G."/>
            <person name="Garner T.T."/>
            <person name="Garnes J."/>
            <person name="Gnirke A."/>
            <person name="Hawes A."/>
            <person name="Hernandez J."/>
            <person name="Hines S."/>
            <person name="Holder M."/>
            <person name="Hume J."/>
            <person name="Jhangiani S.N."/>
            <person name="Joshi V."/>
            <person name="Khan Z.M."/>
            <person name="Jackson L."/>
            <person name="Kovar C."/>
            <person name="Kowis A."/>
            <person name="Lee S."/>
            <person name="Lewis L.R."/>
            <person name="Margolis J."/>
            <person name="Morgan M."/>
            <person name="Nazareth L.V."/>
            <person name="Nguyen N."/>
            <person name="Okwuonu G."/>
            <person name="Parker D."/>
            <person name="Richards S."/>
            <person name="Ruiz S.J."/>
            <person name="Santibanez J."/>
            <person name="Savard J."/>
            <person name="Scherer S.E."/>
            <person name="Schneider B."/>
            <person name="Sodergren E."/>
            <person name="Tautz D."/>
            <person name="Vattahil S."/>
            <person name="Villasana D."/>
            <person name="White C.S."/>
            <person name="Wright R."/>
            <person name="Park Y."/>
            <person name="Beeman R.W."/>
            <person name="Lord J."/>
            <person name="Oppert B."/>
            <person name="Lorenzen M."/>
            <person name="Brown S."/>
            <person name="Wang L."/>
            <person name="Savard J."/>
            <person name="Tautz D."/>
            <person name="Richards S."/>
            <person name="Weinstock G."/>
            <person name="Gibbs R.A."/>
            <person name="Liu Y."/>
            <person name="Worley K."/>
            <person name="Weinstock G."/>
            <person name="Elsik C.G."/>
            <person name="Reese J.T."/>
            <person name="Elhaik E."/>
            <person name="Landan G."/>
            <person name="Graur D."/>
            <person name="Arensburger P."/>
            <person name="Atkinson P."/>
            <person name="Beeman R.W."/>
            <person name="Beidler J."/>
            <person name="Brown S.J."/>
            <person name="Demuth J.P."/>
            <person name="Drury D.W."/>
            <person name="Du Y.Z."/>
            <person name="Fujiwara H."/>
            <person name="Lorenzen M."/>
            <person name="Maselli V."/>
            <person name="Osanai M."/>
            <person name="Park Y."/>
            <person name="Robertson H.M."/>
            <person name="Tu Z."/>
            <person name="Wang J.J."/>
            <person name="Wang S."/>
            <person name="Richards S."/>
            <person name="Song H."/>
            <person name="Zhang L."/>
            <person name="Sodergren E."/>
            <person name="Werner D."/>
            <person name="Stanke M."/>
            <person name="Morgenstern B."/>
            <person name="Solovyev V."/>
            <person name="Kosarev P."/>
            <person name="Brown G."/>
            <person name="Chen H.C."/>
            <person name="Ermolaeva O."/>
            <person name="Hlavina W."/>
            <person name="Kapustin Y."/>
            <person name="Kiryutin B."/>
            <person name="Kitts P."/>
            <person name="Maglott D."/>
            <person name="Pruitt K."/>
            <person name="Sapojnikov V."/>
            <person name="Souvorov A."/>
            <person name="Mackey A.J."/>
            <person name="Waterhouse R.M."/>
            <person name="Wyder S."/>
            <person name="Zdobnov E.M."/>
            <person name="Zdobnov E.M."/>
            <person name="Wyder S."/>
            <person name="Kriventseva E.V."/>
            <person name="Kadowaki T."/>
            <person name="Bork P."/>
            <person name="Aranda M."/>
            <person name="Bao R."/>
            <person name="Beermann A."/>
            <person name="Berns N."/>
            <person name="Bolognesi R."/>
            <person name="Bonneton F."/>
            <person name="Bopp D."/>
            <person name="Brown S.J."/>
            <person name="Bucher G."/>
            <person name="Butts T."/>
            <person name="Chaumot A."/>
            <person name="Denell R.E."/>
            <person name="Ferrier D.E."/>
            <person name="Friedrich M."/>
            <person name="Gordon C.M."/>
            <person name="Jindra M."/>
            <person name="Klingler M."/>
            <person name="Lan Q."/>
            <person name="Lattorff H.M."/>
            <person name="Laudet V."/>
            <person name="von Levetsow C."/>
            <person name="Liu Z."/>
            <person name="Lutz R."/>
            <person name="Lynch J.A."/>
            <person name="da Fonseca R.N."/>
            <person name="Posnien N."/>
            <person name="Reuter R."/>
            <person name="Roth S."/>
            <person name="Savard J."/>
            <person name="Schinko J.B."/>
            <person name="Schmitt C."/>
            <person name="Schoppmeier M."/>
            <person name="Schroder R."/>
            <person name="Shippy T.D."/>
            <person name="Simonnet F."/>
            <person name="Marques-Souza H."/>
            <person name="Tautz D."/>
            <person name="Tomoyasu Y."/>
            <person name="Trauner J."/>
            <person name="Van der Zee M."/>
            <person name="Vervoort M."/>
            <person name="Wittkopp N."/>
            <person name="Wimmer E.A."/>
            <person name="Yang X."/>
            <person name="Jones A.K."/>
            <person name="Sattelle D.B."/>
            <person name="Ebert P.R."/>
            <person name="Nelson D."/>
            <person name="Scott J.G."/>
            <person name="Beeman R.W."/>
            <person name="Muthukrishnan S."/>
            <person name="Kramer K.J."/>
            <person name="Arakane Y."/>
            <person name="Beeman R.W."/>
            <person name="Zhu Q."/>
            <person name="Hogenkamp D."/>
            <person name="Dixit R."/>
            <person name="Oppert B."/>
            <person name="Jiang H."/>
            <person name="Zou Z."/>
            <person name="Marshall J."/>
            <person name="Elpidina E."/>
            <person name="Vinokurov K."/>
            <person name="Oppert C."/>
            <person name="Zou Z."/>
            <person name="Evans J."/>
            <person name="Lu Z."/>
            <person name="Zhao P."/>
            <person name="Sumathipala N."/>
            <person name="Altincicek B."/>
            <person name="Vilcinskas A."/>
            <person name="Williams M."/>
            <person name="Hultmark D."/>
            <person name="Hetru C."/>
            <person name="Jiang H."/>
            <person name="Grimmelikhuijzen C.J."/>
            <person name="Hauser F."/>
            <person name="Cazzamali G."/>
            <person name="Williamson M."/>
            <person name="Park Y."/>
            <person name="Li B."/>
            <person name="Tanaka Y."/>
            <person name="Predel R."/>
            <person name="Neupert S."/>
            <person name="Schachtner J."/>
            <person name="Verleyen P."/>
            <person name="Raible F."/>
            <person name="Bork P."/>
            <person name="Friedrich M."/>
            <person name="Walden K.K."/>
            <person name="Robertson H.M."/>
            <person name="Angeli S."/>
            <person name="Foret S."/>
            <person name="Bucher G."/>
            <person name="Schuetz S."/>
            <person name="Maleszka R."/>
            <person name="Wimmer E.A."/>
            <person name="Beeman R.W."/>
            <person name="Lorenzen M."/>
            <person name="Tomoyasu Y."/>
            <person name="Miller S.C."/>
            <person name="Grossmann D."/>
            <person name="Bucher G."/>
        </authorList>
    </citation>
    <scope>NUCLEOTIDE SEQUENCE [LARGE SCALE GENOMIC DNA]</scope>
    <source>
        <strain evidence="3 4">Georgia GA2</strain>
    </source>
</reference>
<proteinExistence type="predicted"/>
<organism evidence="3 4">
    <name type="scientific">Tribolium castaneum</name>
    <name type="common">Red flour beetle</name>
    <dbReference type="NCBI Taxonomy" id="7070"/>
    <lineage>
        <taxon>Eukaryota</taxon>
        <taxon>Metazoa</taxon>
        <taxon>Ecdysozoa</taxon>
        <taxon>Arthropoda</taxon>
        <taxon>Hexapoda</taxon>
        <taxon>Insecta</taxon>
        <taxon>Pterygota</taxon>
        <taxon>Neoptera</taxon>
        <taxon>Endopterygota</taxon>
        <taxon>Coleoptera</taxon>
        <taxon>Polyphaga</taxon>
        <taxon>Cucujiformia</taxon>
        <taxon>Tenebrionidae</taxon>
        <taxon>Tenebrionidae incertae sedis</taxon>
        <taxon>Tribolium</taxon>
    </lineage>
</organism>
<keyword evidence="2" id="KW-0812">Transmembrane</keyword>
<dbReference type="FunCoup" id="A0A139WK43">
    <property type="interactions" value="2"/>
</dbReference>
<dbReference type="EMBL" id="KQ971337">
    <property type="protein sequence ID" value="KYB28211.1"/>
    <property type="molecule type" value="Genomic_DNA"/>
</dbReference>
<reference evidence="3 4" key="2">
    <citation type="journal article" date="2010" name="Nucleic Acids Res.">
        <title>BeetleBase in 2010: revisions to provide comprehensive genomic information for Tribolium castaneum.</title>
        <authorList>
            <person name="Kim H.S."/>
            <person name="Murphy T."/>
            <person name="Xia J."/>
            <person name="Caragea D."/>
            <person name="Park Y."/>
            <person name="Beeman R.W."/>
            <person name="Lorenzen M.D."/>
            <person name="Butcher S."/>
            <person name="Manak J.R."/>
            <person name="Brown S.J."/>
        </authorList>
    </citation>
    <scope>NUCLEOTIDE SEQUENCE [LARGE SCALE GENOMIC DNA]</scope>
    <source>
        <strain evidence="3 4">Georgia GA2</strain>
    </source>
</reference>